<evidence type="ECO:0000256" key="1">
    <source>
        <dbReference type="ARBA" id="ARBA00004123"/>
    </source>
</evidence>
<dbReference type="GO" id="GO:0008608">
    <property type="term" value="P:attachment of spindle microtubules to kinetochore"/>
    <property type="evidence" value="ECO:0007669"/>
    <property type="project" value="InterPro"/>
</dbReference>
<feature type="compositionally biased region" description="Acidic residues" evidence="20">
    <location>
        <begin position="205"/>
        <end position="217"/>
    </location>
</feature>
<keyword evidence="15" id="KW-0131">Cell cycle</keyword>
<keyword evidence="9" id="KW-0498">Mitosis</keyword>
<feature type="compositionally biased region" description="Basic and acidic residues" evidence="20">
    <location>
        <begin position="188"/>
        <end position="204"/>
    </location>
</feature>
<dbReference type="OrthoDB" id="10016597at2759"/>
<keyword evidence="13" id="KW-0206">Cytoskeleton</keyword>
<dbReference type="GO" id="GO:0051301">
    <property type="term" value="P:cell division"/>
    <property type="evidence" value="ECO:0007669"/>
    <property type="project" value="UniProtKB-KW"/>
</dbReference>
<dbReference type="Pfam" id="PF08657">
    <property type="entry name" value="DASH_Spc34"/>
    <property type="match status" value="2"/>
</dbReference>
<dbReference type="EMBL" id="NCSJ02000035">
    <property type="protein sequence ID" value="RFU33471.1"/>
    <property type="molecule type" value="Genomic_DNA"/>
</dbReference>
<dbReference type="Proteomes" id="UP000258309">
    <property type="component" value="Unassembled WGS sequence"/>
</dbReference>
<dbReference type="GO" id="GO:0005876">
    <property type="term" value="C:spindle microtubule"/>
    <property type="evidence" value="ECO:0007669"/>
    <property type="project" value="InterPro"/>
</dbReference>
<feature type="coiled-coil region" evidence="19">
    <location>
        <begin position="230"/>
        <end position="264"/>
    </location>
</feature>
<comment type="subcellular location">
    <subcellularLocation>
        <location evidence="3">Chromosome</location>
        <location evidence="3">Centromere</location>
        <location evidence="3">Kinetochore</location>
    </subcellularLocation>
    <subcellularLocation>
        <location evidence="2">Cytoplasm</location>
        <location evidence="2">Cytoskeleton</location>
        <location evidence="2">Spindle</location>
    </subcellularLocation>
    <subcellularLocation>
        <location evidence="1">Nucleus</location>
    </subcellularLocation>
</comment>
<proteinExistence type="inferred from homology"/>
<comment type="similarity">
    <text evidence="4">Belongs to the DASH complex SPC34 family.</text>
</comment>
<evidence type="ECO:0000256" key="9">
    <source>
        <dbReference type="ARBA" id="ARBA00022776"/>
    </source>
</evidence>
<evidence type="ECO:0000256" key="2">
    <source>
        <dbReference type="ARBA" id="ARBA00004186"/>
    </source>
</evidence>
<feature type="non-terminal residue" evidence="21">
    <location>
        <position position="1"/>
    </location>
</feature>
<evidence type="ECO:0000256" key="5">
    <source>
        <dbReference type="ARBA" id="ARBA00022454"/>
    </source>
</evidence>
<name>A0A3E2HKA4_SCYLI</name>
<keyword evidence="7" id="KW-0132">Cell division</keyword>
<dbReference type="OMA" id="TRRGTMF"/>
<reference evidence="21 22" key="1">
    <citation type="submission" date="2018-05" db="EMBL/GenBank/DDBJ databases">
        <title>Draft genome sequence of Scytalidium lignicola DSM 105466, a ubiquitous saprotrophic fungus.</title>
        <authorList>
            <person name="Buettner E."/>
            <person name="Gebauer A.M."/>
            <person name="Hofrichter M."/>
            <person name="Liers C."/>
            <person name="Kellner H."/>
        </authorList>
    </citation>
    <scope>NUCLEOTIDE SEQUENCE [LARGE SCALE GENOMIC DNA]</scope>
    <source>
        <strain evidence="21 22">DSM 105466</strain>
    </source>
</reference>
<keyword evidence="12 19" id="KW-0175">Coiled coil</keyword>
<keyword evidence="5" id="KW-0158">Chromosome</keyword>
<feature type="non-terminal residue" evidence="21">
    <location>
        <position position="270"/>
    </location>
</feature>
<keyword evidence="8" id="KW-0493">Microtubule</keyword>
<evidence type="ECO:0000256" key="14">
    <source>
        <dbReference type="ARBA" id="ARBA00023242"/>
    </source>
</evidence>
<keyword evidence="22" id="KW-1185">Reference proteome</keyword>
<dbReference type="GO" id="GO:0042729">
    <property type="term" value="C:DASH complex"/>
    <property type="evidence" value="ECO:0007669"/>
    <property type="project" value="InterPro"/>
</dbReference>
<gene>
    <name evidence="21" type="ORF">B7463_g2885</name>
</gene>
<evidence type="ECO:0000256" key="20">
    <source>
        <dbReference type="SAM" id="MobiDB-lite"/>
    </source>
</evidence>
<comment type="caution">
    <text evidence="21">The sequence shown here is derived from an EMBL/GenBank/DDBJ whole genome shotgun (WGS) entry which is preliminary data.</text>
</comment>
<evidence type="ECO:0000256" key="3">
    <source>
        <dbReference type="ARBA" id="ARBA00004629"/>
    </source>
</evidence>
<organism evidence="21 22">
    <name type="scientific">Scytalidium lignicola</name>
    <name type="common">Hyphomycete</name>
    <dbReference type="NCBI Taxonomy" id="5539"/>
    <lineage>
        <taxon>Eukaryota</taxon>
        <taxon>Fungi</taxon>
        <taxon>Dikarya</taxon>
        <taxon>Ascomycota</taxon>
        <taxon>Pezizomycotina</taxon>
        <taxon>Leotiomycetes</taxon>
        <taxon>Leotiomycetes incertae sedis</taxon>
        <taxon>Scytalidium</taxon>
    </lineage>
</organism>
<evidence type="ECO:0000256" key="11">
    <source>
        <dbReference type="ARBA" id="ARBA00022838"/>
    </source>
</evidence>
<evidence type="ECO:0000256" key="18">
    <source>
        <dbReference type="ARBA" id="ARBA00044346"/>
    </source>
</evidence>
<evidence type="ECO:0000256" key="4">
    <source>
        <dbReference type="ARBA" id="ARBA00008491"/>
    </source>
</evidence>
<evidence type="ECO:0000313" key="22">
    <source>
        <dbReference type="Proteomes" id="UP000258309"/>
    </source>
</evidence>
<dbReference type="AlphaFoldDB" id="A0A3E2HKA4"/>
<evidence type="ECO:0000256" key="19">
    <source>
        <dbReference type="SAM" id="Coils"/>
    </source>
</evidence>
<feature type="compositionally biased region" description="Low complexity" evidence="20">
    <location>
        <begin position="79"/>
        <end position="90"/>
    </location>
</feature>
<sequence length="270" mass="30013">MSLLSAHLEQLQLCAHSIATLPFPPPKIFTNALLSNHDITALIRDTEPHERALFSVPPPPPPFAAQAAYTASTGSNPDSTQSSTTTTNRRQTVFAVASGEITTTPGPSARAPRRNTAVAAVLGGELHSQIRKTESVAQGGRGEMDVDVLLRGAEKLGNVWPVPGLGERIQSLRIRHRQLKTSLGHYQQKVEKQERELGKLNRGEELEEKDDDEEGDEDYGRRVELEEQSVEITDEDLWREEEEIKELEAKKRELEERIRGMESDLGGLLR</sequence>
<feature type="compositionally biased region" description="Polar residues" evidence="20">
    <location>
        <begin position="69"/>
        <end position="78"/>
    </location>
</feature>
<evidence type="ECO:0000256" key="17">
    <source>
        <dbReference type="ARBA" id="ARBA00044112"/>
    </source>
</evidence>
<keyword evidence="16" id="KW-0137">Centromere</keyword>
<evidence type="ECO:0000256" key="12">
    <source>
        <dbReference type="ARBA" id="ARBA00023054"/>
    </source>
</evidence>
<evidence type="ECO:0000256" key="16">
    <source>
        <dbReference type="ARBA" id="ARBA00023328"/>
    </source>
</evidence>
<dbReference type="InterPro" id="IPR013966">
    <property type="entry name" value="Spc34"/>
</dbReference>
<keyword evidence="10" id="KW-0159">Chromosome partition</keyword>
<feature type="region of interest" description="Disordered" evidence="20">
    <location>
        <begin position="185"/>
        <end position="228"/>
    </location>
</feature>
<protein>
    <recommendedName>
        <fullName evidence="17">DASH complex subunit SPC34</fullName>
    </recommendedName>
    <alternativeName>
        <fullName evidence="18">Outer kinetochore protein SPC34</fullName>
    </alternativeName>
</protein>
<evidence type="ECO:0000256" key="8">
    <source>
        <dbReference type="ARBA" id="ARBA00022701"/>
    </source>
</evidence>
<evidence type="ECO:0000256" key="10">
    <source>
        <dbReference type="ARBA" id="ARBA00022829"/>
    </source>
</evidence>
<keyword evidence="11" id="KW-0995">Kinetochore</keyword>
<feature type="region of interest" description="Disordered" evidence="20">
    <location>
        <begin position="57"/>
        <end position="90"/>
    </location>
</feature>
<evidence type="ECO:0000256" key="15">
    <source>
        <dbReference type="ARBA" id="ARBA00023306"/>
    </source>
</evidence>
<evidence type="ECO:0000256" key="13">
    <source>
        <dbReference type="ARBA" id="ARBA00023212"/>
    </source>
</evidence>
<accession>A0A3E2HKA4</accession>
<keyword evidence="14" id="KW-0539">Nucleus</keyword>
<evidence type="ECO:0000256" key="6">
    <source>
        <dbReference type="ARBA" id="ARBA00022490"/>
    </source>
</evidence>
<keyword evidence="6" id="KW-0963">Cytoplasm</keyword>
<evidence type="ECO:0000256" key="7">
    <source>
        <dbReference type="ARBA" id="ARBA00022618"/>
    </source>
</evidence>
<evidence type="ECO:0000313" key="21">
    <source>
        <dbReference type="EMBL" id="RFU33471.1"/>
    </source>
</evidence>